<comment type="caution">
    <text evidence="3">The sequence shown here is derived from an EMBL/GenBank/DDBJ whole genome shotgun (WGS) entry which is preliminary data.</text>
</comment>
<dbReference type="EMBL" id="PDUG01000002">
    <property type="protein sequence ID" value="PIC43882.1"/>
    <property type="molecule type" value="Genomic_DNA"/>
</dbReference>
<dbReference type="Proteomes" id="UP000230233">
    <property type="component" value="Chromosome II"/>
</dbReference>
<name>A0A2G5UWE0_9PELO</name>
<gene>
    <name evidence="3" type="primary">Cnig_chr_II.g4447</name>
    <name evidence="3" type="ORF">B9Z55_004447</name>
</gene>
<evidence type="ECO:0000256" key="2">
    <source>
        <dbReference type="SAM" id="Phobius"/>
    </source>
</evidence>
<evidence type="ECO:0000256" key="1">
    <source>
        <dbReference type="SAM" id="MobiDB-lite"/>
    </source>
</evidence>
<evidence type="ECO:0000313" key="3">
    <source>
        <dbReference type="EMBL" id="PIC43882.1"/>
    </source>
</evidence>
<keyword evidence="4" id="KW-1185">Reference proteome</keyword>
<feature type="region of interest" description="Disordered" evidence="1">
    <location>
        <begin position="96"/>
        <end position="120"/>
    </location>
</feature>
<organism evidence="3 4">
    <name type="scientific">Caenorhabditis nigoni</name>
    <dbReference type="NCBI Taxonomy" id="1611254"/>
    <lineage>
        <taxon>Eukaryota</taxon>
        <taxon>Metazoa</taxon>
        <taxon>Ecdysozoa</taxon>
        <taxon>Nematoda</taxon>
        <taxon>Chromadorea</taxon>
        <taxon>Rhabditida</taxon>
        <taxon>Rhabditina</taxon>
        <taxon>Rhabditomorpha</taxon>
        <taxon>Rhabditoidea</taxon>
        <taxon>Rhabditidae</taxon>
        <taxon>Peloderinae</taxon>
        <taxon>Caenorhabditis</taxon>
    </lineage>
</organism>
<keyword evidence="2" id="KW-0812">Transmembrane</keyword>
<dbReference type="AlphaFoldDB" id="A0A2G5UWE0"/>
<reference evidence="4" key="1">
    <citation type="submission" date="2017-10" db="EMBL/GenBank/DDBJ databases">
        <title>Rapid genome shrinkage in a self-fertile nematode reveals novel sperm competition proteins.</title>
        <authorList>
            <person name="Yin D."/>
            <person name="Schwarz E.M."/>
            <person name="Thomas C.G."/>
            <person name="Felde R.L."/>
            <person name="Korf I.F."/>
            <person name="Cutter A.D."/>
            <person name="Schartner C.M."/>
            <person name="Ralston E.J."/>
            <person name="Meyer B.J."/>
            <person name="Haag E.S."/>
        </authorList>
    </citation>
    <scope>NUCLEOTIDE SEQUENCE [LARGE SCALE GENOMIC DNA]</scope>
    <source>
        <strain evidence="4">JU1422</strain>
    </source>
</reference>
<keyword evidence="2" id="KW-1133">Transmembrane helix</keyword>
<sequence length="120" mass="13443">MIKFSFISVYVSASYAPLKFARIILVRSTQKNNKKLECTTFIQVNHSLIVSVHTKVIITVMMIGTVPCMLAGDVGRWKGREVCFWLQDGVGLDGDHGSDHDDGHENDDELEMYGSDGPYF</sequence>
<keyword evidence="2" id="KW-0472">Membrane</keyword>
<evidence type="ECO:0000313" key="4">
    <source>
        <dbReference type="Proteomes" id="UP000230233"/>
    </source>
</evidence>
<proteinExistence type="predicted"/>
<accession>A0A2G5UWE0</accession>
<feature type="transmembrane region" description="Helical" evidence="2">
    <location>
        <begin position="6"/>
        <end position="25"/>
    </location>
</feature>
<protein>
    <submittedName>
        <fullName evidence="3">Uncharacterized protein</fullName>
    </submittedName>
</protein>